<evidence type="ECO:0000256" key="1">
    <source>
        <dbReference type="SAM" id="MobiDB-lite"/>
    </source>
</evidence>
<dbReference type="Proteomes" id="UP001244011">
    <property type="component" value="Unassembled WGS sequence"/>
</dbReference>
<organism evidence="2 3">
    <name type="scientific">Phialemonium atrogriseum</name>
    <dbReference type="NCBI Taxonomy" id="1093897"/>
    <lineage>
        <taxon>Eukaryota</taxon>
        <taxon>Fungi</taxon>
        <taxon>Dikarya</taxon>
        <taxon>Ascomycota</taxon>
        <taxon>Pezizomycotina</taxon>
        <taxon>Sordariomycetes</taxon>
        <taxon>Sordariomycetidae</taxon>
        <taxon>Cephalothecales</taxon>
        <taxon>Cephalothecaceae</taxon>
        <taxon>Phialemonium</taxon>
    </lineage>
</organism>
<keyword evidence="3" id="KW-1185">Reference proteome</keyword>
<feature type="region of interest" description="Disordered" evidence="1">
    <location>
        <begin position="67"/>
        <end position="155"/>
    </location>
</feature>
<dbReference type="EMBL" id="MU839009">
    <property type="protein sequence ID" value="KAK1767038.1"/>
    <property type="molecule type" value="Genomic_DNA"/>
</dbReference>
<feature type="region of interest" description="Disordered" evidence="1">
    <location>
        <begin position="1"/>
        <end position="43"/>
    </location>
</feature>
<sequence length="220" mass="24317">MTVSTSGPLTTPQPGDGEASLTHVHPGPSKRGSGNTPSSSQGCWIFSRCVPPIEDVACSIPEIKRTKNGKTGKWRIGESTEGVDAVEEPRLPPFPGPRRARDQSIDLSDRSVGERWAGKEMRRRQSGHTGQRKARSGSLNEPVRGPPSQDGKDGTLIDVGFRRHASQSTCRICGHTYLPQFSSTYRVTTYDNLGWYSSTWVLRSRDRQGWRPWRAGKSMP</sequence>
<reference evidence="2" key="1">
    <citation type="submission" date="2023-06" db="EMBL/GenBank/DDBJ databases">
        <title>Genome-scale phylogeny and comparative genomics of the fungal order Sordariales.</title>
        <authorList>
            <consortium name="Lawrence Berkeley National Laboratory"/>
            <person name="Hensen N."/>
            <person name="Bonometti L."/>
            <person name="Westerberg I."/>
            <person name="Brannstrom I.O."/>
            <person name="Guillou S."/>
            <person name="Cros-Aarteil S."/>
            <person name="Calhoun S."/>
            <person name="Haridas S."/>
            <person name="Kuo A."/>
            <person name="Mondo S."/>
            <person name="Pangilinan J."/>
            <person name="Riley R."/>
            <person name="Labutti K."/>
            <person name="Andreopoulos B."/>
            <person name="Lipzen A."/>
            <person name="Chen C."/>
            <person name="Yanf M."/>
            <person name="Daum C."/>
            <person name="Ng V."/>
            <person name="Clum A."/>
            <person name="Steindorff A."/>
            <person name="Ohm R."/>
            <person name="Martin F."/>
            <person name="Silar P."/>
            <person name="Natvig D."/>
            <person name="Lalanne C."/>
            <person name="Gautier V."/>
            <person name="Ament-Velasquez S.L."/>
            <person name="Kruys A."/>
            <person name="Hutchinson M.I."/>
            <person name="Powell A.J."/>
            <person name="Barry K."/>
            <person name="Miller A.N."/>
            <person name="Grigoriev I.V."/>
            <person name="Debuchy R."/>
            <person name="Gladieux P."/>
            <person name="Thoren M.H."/>
            <person name="Johannesson H."/>
        </authorList>
    </citation>
    <scope>NUCLEOTIDE SEQUENCE</scope>
    <source>
        <strain evidence="2">8032-3</strain>
    </source>
</reference>
<feature type="compositionally biased region" description="Polar residues" evidence="1">
    <location>
        <begin position="1"/>
        <end position="13"/>
    </location>
</feature>
<evidence type="ECO:0000313" key="3">
    <source>
        <dbReference type="Proteomes" id="UP001244011"/>
    </source>
</evidence>
<dbReference type="RefSeq" id="XP_060283251.1">
    <property type="nucleotide sequence ID" value="XM_060426082.1"/>
</dbReference>
<name>A0AAJ0FL65_9PEZI</name>
<feature type="compositionally biased region" description="Polar residues" evidence="1">
    <location>
        <begin position="32"/>
        <end position="42"/>
    </location>
</feature>
<comment type="caution">
    <text evidence="2">The sequence shown here is derived from an EMBL/GenBank/DDBJ whole genome shotgun (WGS) entry which is preliminary data.</text>
</comment>
<feature type="compositionally biased region" description="Basic and acidic residues" evidence="1">
    <location>
        <begin position="99"/>
        <end position="120"/>
    </location>
</feature>
<protein>
    <submittedName>
        <fullName evidence="2">Uncharacterized protein</fullName>
    </submittedName>
</protein>
<dbReference type="GeneID" id="85309269"/>
<feature type="compositionally biased region" description="Basic residues" evidence="1">
    <location>
        <begin position="121"/>
        <end position="135"/>
    </location>
</feature>
<dbReference type="AlphaFoldDB" id="A0AAJ0FL65"/>
<proteinExistence type="predicted"/>
<gene>
    <name evidence="2" type="ORF">QBC33DRAFT_515217</name>
</gene>
<evidence type="ECO:0000313" key="2">
    <source>
        <dbReference type="EMBL" id="KAK1767038.1"/>
    </source>
</evidence>
<accession>A0AAJ0FL65</accession>